<gene>
    <name evidence="2" type="ORF">SAM23877_3839</name>
</gene>
<dbReference type="STRING" id="1889.SAM40697_3485"/>
<accession>A0A0K2AV43</accession>
<dbReference type="AlphaFoldDB" id="A0A0K2AV43"/>
<evidence type="ECO:0000313" key="3">
    <source>
        <dbReference type="Proteomes" id="UP000061018"/>
    </source>
</evidence>
<sequence>MAGETRETRKAGETRETRMAEESGTYVPPCRGGRPCSRPPSLPHSEAMPSDAQLAVGLLGRTAYGRAATTLRALPFLAFARHIVADGRILLRMPRSCGYHRLCAGSVVAYGADNLSSAAPGESLWAVQVVGRCEVHEPDADERERFGREPRRVDGEPFDPVYLRIEPQFGAVHAADGAAAPL</sequence>
<feature type="compositionally biased region" description="Basic and acidic residues" evidence="1">
    <location>
        <begin position="1"/>
        <end position="21"/>
    </location>
</feature>
<reference evidence="3" key="1">
    <citation type="journal article" date="2015" name="J. Biotechnol.">
        <title>Complete genome sequence of Streptomyces ambofaciens ATCC 23877, the spiramycin producer.</title>
        <authorList>
            <person name="Thibessard A."/>
            <person name="Haas D."/>
            <person name="Gerbaud C."/>
            <person name="Aigle B."/>
            <person name="Lautru S."/>
            <person name="Pernodet J.L."/>
            <person name="Leblond P."/>
        </authorList>
    </citation>
    <scope>NUCLEOTIDE SEQUENCE [LARGE SCALE GENOMIC DNA]</scope>
    <source>
        <strain evidence="3">ATCC 23877 / 3486 / DSM 40053 / JCM 4204 / NBRC 12836 / NRRL B-2516</strain>
    </source>
</reference>
<feature type="region of interest" description="Disordered" evidence="1">
    <location>
        <begin position="1"/>
        <end position="48"/>
    </location>
</feature>
<protein>
    <recommendedName>
        <fullName evidence="4">Pyridoxamine 5'-phosphate oxidase family protein</fullName>
    </recommendedName>
</protein>
<dbReference type="Proteomes" id="UP000061018">
    <property type="component" value="Chromosome"/>
</dbReference>
<dbReference type="Gene3D" id="2.30.110.10">
    <property type="entry name" value="Electron Transport, Fmn-binding Protein, Chain A"/>
    <property type="match status" value="1"/>
</dbReference>
<evidence type="ECO:0000313" key="2">
    <source>
        <dbReference type="EMBL" id="AKZ56884.1"/>
    </source>
</evidence>
<evidence type="ECO:0000256" key="1">
    <source>
        <dbReference type="SAM" id="MobiDB-lite"/>
    </source>
</evidence>
<dbReference type="KEGG" id="samb:SAM23877_3839"/>
<proteinExistence type="predicted"/>
<dbReference type="EMBL" id="CP012382">
    <property type="protein sequence ID" value="AKZ56884.1"/>
    <property type="molecule type" value="Genomic_DNA"/>
</dbReference>
<organism evidence="2 3">
    <name type="scientific">Streptomyces ambofaciens (strain ATCC 23877 / 3486 / DSM 40053 / JCM 4204 / NBRC 12836 / NRRL B-2516)</name>
    <dbReference type="NCBI Taxonomy" id="278992"/>
    <lineage>
        <taxon>Bacteria</taxon>
        <taxon>Bacillati</taxon>
        <taxon>Actinomycetota</taxon>
        <taxon>Actinomycetes</taxon>
        <taxon>Kitasatosporales</taxon>
        <taxon>Streptomycetaceae</taxon>
        <taxon>Streptomyces</taxon>
    </lineage>
</organism>
<dbReference type="InterPro" id="IPR012349">
    <property type="entry name" value="Split_barrel_FMN-bd"/>
</dbReference>
<name>A0A0K2AV43_STRA7</name>
<evidence type="ECO:0008006" key="4">
    <source>
        <dbReference type="Google" id="ProtNLM"/>
    </source>
</evidence>